<keyword evidence="5 6" id="KW-0472">Membrane</keyword>
<dbReference type="GO" id="GO:0022857">
    <property type="term" value="F:transmembrane transporter activity"/>
    <property type="evidence" value="ECO:0007669"/>
    <property type="project" value="InterPro"/>
</dbReference>
<dbReference type="HOGENOM" id="CLU_001265_0_6_1"/>
<dbReference type="Proteomes" id="UP000005426">
    <property type="component" value="Unassembled WGS sequence"/>
</dbReference>
<evidence type="ECO:0000256" key="2">
    <source>
        <dbReference type="ARBA" id="ARBA00022448"/>
    </source>
</evidence>
<keyword evidence="2" id="KW-0813">Transport</keyword>
<dbReference type="PROSITE" id="PS50850">
    <property type="entry name" value="MFS"/>
    <property type="match status" value="1"/>
</dbReference>
<dbReference type="InterPro" id="IPR011701">
    <property type="entry name" value="MFS"/>
</dbReference>
<dbReference type="OrthoDB" id="2250022at2759"/>
<feature type="transmembrane region" description="Helical" evidence="6">
    <location>
        <begin position="379"/>
        <end position="400"/>
    </location>
</feature>
<feature type="transmembrane region" description="Helical" evidence="6">
    <location>
        <begin position="60"/>
        <end position="80"/>
    </location>
</feature>
<dbReference type="eggNOG" id="KOG2533">
    <property type="taxonomic scope" value="Eukaryota"/>
</dbReference>
<reference evidence="8 9" key="1">
    <citation type="journal article" date="2011" name="Genome Biol.">
        <title>Comparative genome sequence analysis underscores mycoparasitism as the ancestral life style of Trichoderma.</title>
        <authorList>
            <person name="Kubicek C.P."/>
            <person name="Herrera-Estrella A."/>
            <person name="Seidl-Seiboth V."/>
            <person name="Martinez D.A."/>
            <person name="Druzhinina I.S."/>
            <person name="Thon M."/>
            <person name="Zeilinger S."/>
            <person name="Casas-Flores S."/>
            <person name="Horwitz B.A."/>
            <person name="Mukherjee P.K."/>
            <person name="Mukherjee M."/>
            <person name="Kredics L."/>
            <person name="Alcaraz L.D."/>
            <person name="Aerts A."/>
            <person name="Antal Z."/>
            <person name="Atanasova L."/>
            <person name="Cervantes-Badillo M.G."/>
            <person name="Challacombe J."/>
            <person name="Chertkov O."/>
            <person name="McCluskey K."/>
            <person name="Coulpier F."/>
            <person name="Deshpande N."/>
            <person name="von Doehren H."/>
            <person name="Ebbole D.J."/>
            <person name="Esquivel-Naranjo E.U."/>
            <person name="Fekete E."/>
            <person name="Flipphi M."/>
            <person name="Glaser F."/>
            <person name="Gomez-Rodriguez E.Y."/>
            <person name="Gruber S."/>
            <person name="Han C."/>
            <person name="Henrissat B."/>
            <person name="Hermosa R."/>
            <person name="Hernandez-Onate M."/>
            <person name="Karaffa L."/>
            <person name="Kosti I."/>
            <person name="Le Crom S."/>
            <person name="Lindquist E."/>
            <person name="Lucas S."/>
            <person name="Luebeck M."/>
            <person name="Luebeck P.S."/>
            <person name="Margeot A."/>
            <person name="Metz B."/>
            <person name="Misra M."/>
            <person name="Nevalainen H."/>
            <person name="Omann M."/>
            <person name="Packer N."/>
            <person name="Perrone G."/>
            <person name="Uresti-Rivera E.E."/>
            <person name="Salamov A."/>
            <person name="Schmoll M."/>
            <person name="Seiboth B."/>
            <person name="Shapiro H."/>
            <person name="Sukno S."/>
            <person name="Tamayo-Ramos J.A."/>
            <person name="Tisch D."/>
            <person name="Wiest A."/>
            <person name="Wilkinson H.H."/>
            <person name="Zhang M."/>
            <person name="Coutinho P.M."/>
            <person name="Kenerley C.M."/>
            <person name="Monte E."/>
            <person name="Baker S.E."/>
            <person name="Grigoriev I.V."/>
        </authorList>
    </citation>
    <scope>NUCLEOTIDE SEQUENCE [LARGE SCALE GENOMIC DNA]</scope>
    <source>
        <strain evidence="9">ATCC 20476 / IMI 206040</strain>
    </source>
</reference>
<feature type="domain" description="Major facilitator superfamily (MFS) profile" evidence="7">
    <location>
        <begin position="21"/>
        <end position="438"/>
    </location>
</feature>
<dbReference type="FunFam" id="1.20.1250.20:FF:000057">
    <property type="entry name" value="MFS general substrate transporter"/>
    <property type="match status" value="1"/>
</dbReference>
<keyword evidence="3 6" id="KW-0812">Transmembrane</keyword>
<keyword evidence="9" id="KW-1185">Reference proteome</keyword>
<dbReference type="GO" id="GO:0016020">
    <property type="term" value="C:membrane"/>
    <property type="evidence" value="ECO:0007669"/>
    <property type="project" value="UniProtKB-SubCell"/>
</dbReference>
<protein>
    <recommendedName>
        <fullName evidence="7">Major facilitator superfamily (MFS) profile domain-containing protein</fullName>
    </recommendedName>
</protein>
<dbReference type="FunFam" id="1.20.1250.20:FF:000013">
    <property type="entry name" value="MFS general substrate transporter"/>
    <property type="match status" value="1"/>
</dbReference>
<evidence type="ECO:0000256" key="3">
    <source>
        <dbReference type="ARBA" id="ARBA00022692"/>
    </source>
</evidence>
<feature type="transmembrane region" description="Helical" evidence="6">
    <location>
        <begin position="256"/>
        <end position="279"/>
    </location>
</feature>
<gene>
    <name evidence="8" type="ORF">TRIATDRAFT_83645</name>
</gene>
<feature type="transmembrane region" description="Helical" evidence="6">
    <location>
        <begin position="291"/>
        <end position="310"/>
    </location>
</feature>
<name>G9NLK9_HYPAI</name>
<dbReference type="Pfam" id="PF07690">
    <property type="entry name" value="MFS_1"/>
    <property type="match status" value="1"/>
</dbReference>
<evidence type="ECO:0000256" key="1">
    <source>
        <dbReference type="ARBA" id="ARBA00004141"/>
    </source>
</evidence>
<feature type="transmembrane region" description="Helical" evidence="6">
    <location>
        <begin position="412"/>
        <end position="433"/>
    </location>
</feature>
<dbReference type="PANTHER" id="PTHR43791">
    <property type="entry name" value="PERMEASE-RELATED"/>
    <property type="match status" value="1"/>
</dbReference>
<feature type="transmembrane region" description="Helical" evidence="6">
    <location>
        <begin position="118"/>
        <end position="138"/>
    </location>
</feature>
<dbReference type="EMBL" id="ABDG02000018">
    <property type="protein sequence ID" value="EHK48771.1"/>
    <property type="molecule type" value="Genomic_DNA"/>
</dbReference>
<evidence type="ECO:0000256" key="6">
    <source>
        <dbReference type="SAM" id="Phobius"/>
    </source>
</evidence>
<feature type="transmembrane region" description="Helical" evidence="6">
    <location>
        <begin position="21"/>
        <end position="40"/>
    </location>
</feature>
<evidence type="ECO:0000313" key="8">
    <source>
        <dbReference type="EMBL" id="EHK48771.1"/>
    </source>
</evidence>
<keyword evidence="4 6" id="KW-1133">Transmembrane helix</keyword>
<comment type="subcellular location">
    <subcellularLocation>
        <location evidence="1">Membrane</location>
        <topology evidence="1">Multi-pass membrane protein</topology>
    </subcellularLocation>
</comment>
<dbReference type="OMA" id="FMYLNGR"/>
<feature type="transmembrane region" description="Helical" evidence="6">
    <location>
        <begin position="87"/>
        <end position="106"/>
    </location>
</feature>
<evidence type="ECO:0000256" key="5">
    <source>
        <dbReference type="ARBA" id="ARBA00023136"/>
    </source>
</evidence>
<evidence type="ECO:0000259" key="7">
    <source>
        <dbReference type="PROSITE" id="PS50850"/>
    </source>
</evidence>
<comment type="caution">
    <text evidence="8">The sequence shown here is derived from an EMBL/GenBank/DDBJ whole genome shotgun (WGS) entry which is preliminary data.</text>
</comment>
<dbReference type="PANTHER" id="PTHR43791:SF92">
    <property type="entry name" value="AGL026WP"/>
    <property type="match status" value="1"/>
</dbReference>
<feature type="transmembrane region" description="Helical" evidence="6">
    <location>
        <begin position="150"/>
        <end position="169"/>
    </location>
</feature>
<evidence type="ECO:0000313" key="9">
    <source>
        <dbReference type="Proteomes" id="UP000005426"/>
    </source>
</evidence>
<dbReference type="InterPro" id="IPR020846">
    <property type="entry name" value="MFS_dom"/>
</dbReference>
<feature type="transmembrane region" description="Helical" evidence="6">
    <location>
        <begin position="346"/>
        <end position="367"/>
    </location>
</feature>
<sequence length="461" mass="50950">MSDSERSLMERKMIRKVDFRLLTMTILMYILNYLDRNNIASAKLAGMQTDLRLHGNQYETAVSILFVGYILMQVPSNLLLNKLGKPSIYLPSCMVAWGIVSTATAATTTFGGLLVCRLLLGIIEAAYFPGCLYLLSCWYTRKELVKRTALLYSGSIISGAFSGLFAAGITQNLDGARGLSAWRWLFIIEGCMTITVAIIACFIIPDLPRTTPWLNDQEKKLAVWRLEADIGEDDWVDSNHQSFVTGAKAAFFDYKVWLLLGSVYGSTSAGSITTFFPAVMKGLGKGTVETLLLTTPPYLIGAVMLLINAWHADKTGERYLHITLPSVLAIASFILGVSTTSFAPRYVAMCFVVGSVYSGYVVCLGYISNVIPRPADKRAAAIAMINCISNACSIYTSYFYPDSDAPRYTKAFCINIGMLAMSLCFATILRIALGRENKRLDREDGANLENPVRNSRFRYLL</sequence>
<dbReference type="SUPFAM" id="SSF103473">
    <property type="entry name" value="MFS general substrate transporter"/>
    <property type="match status" value="1"/>
</dbReference>
<accession>G9NLK9</accession>
<dbReference type="AlphaFoldDB" id="G9NLK9"/>
<feature type="transmembrane region" description="Helical" evidence="6">
    <location>
        <begin position="322"/>
        <end position="340"/>
    </location>
</feature>
<dbReference type="InterPro" id="IPR036259">
    <property type="entry name" value="MFS_trans_sf"/>
</dbReference>
<feature type="transmembrane region" description="Helical" evidence="6">
    <location>
        <begin position="181"/>
        <end position="204"/>
    </location>
</feature>
<organism evidence="8 9">
    <name type="scientific">Hypocrea atroviridis (strain ATCC 20476 / IMI 206040)</name>
    <name type="common">Trichoderma atroviride</name>
    <dbReference type="NCBI Taxonomy" id="452589"/>
    <lineage>
        <taxon>Eukaryota</taxon>
        <taxon>Fungi</taxon>
        <taxon>Dikarya</taxon>
        <taxon>Ascomycota</taxon>
        <taxon>Pezizomycotina</taxon>
        <taxon>Sordariomycetes</taxon>
        <taxon>Hypocreomycetidae</taxon>
        <taxon>Hypocreales</taxon>
        <taxon>Hypocreaceae</taxon>
        <taxon>Trichoderma</taxon>
    </lineage>
</organism>
<proteinExistence type="predicted"/>
<evidence type="ECO:0000256" key="4">
    <source>
        <dbReference type="ARBA" id="ARBA00022989"/>
    </source>
</evidence>
<dbReference type="Gene3D" id="1.20.1250.20">
    <property type="entry name" value="MFS general substrate transporter like domains"/>
    <property type="match status" value="2"/>
</dbReference>